<protein>
    <submittedName>
        <fullName evidence="2">Uncharacterized protein</fullName>
    </submittedName>
</protein>
<feature type="transmembrane region" description="Helical" evidence="1">
    <location>
        <begin position="20"/>
        <end position="42"/>
    </location>
</feature>
<keyword evidence="1" id="KW-1133">Transmembrane helix</keyword>
<proteinExistence type="predicted"/>
<evidence type="ECO:0000256" key="1">
    <source>
        <dbReference type="SAM" id="Phobius"/>
    </source>
</evidence>
<feature type="transmembrane region" description="Helical" evidence="1">
    <location>
        <begin position="48"/>
        <end position="65"/>
    </location>
</feature>
<evidence type="ECO:0000313" key="3">
    <source>
        <dbReference type="Proteomes" id="UP000503308"/>
    </source>
</evidence>
<keyword evidence="1" id="KW-0812">Transmembrane</keyword>
<dbReference type="AlphaFoldDB" id="A0A858SXA5"/>
<gene>
    <name evidence="2" type="ORF">G3256_16460</name>
</gene>
<keyword evidence="3" id="KW-1185">Reference proteome</keyword>
<reference evidence="2 3" key="1">
    <citation type="submission" date="2020-02" db="EMBL/GenBank/DDBJ databases">
        <title>Genome sequence of Roseobacter ponti.</title>
        <authorList>
            <person name="Hollensteiner J."/>
            <person name="Schneider D."/>
            <person name="Poehlein A."/>
            <person name="Daniel R."/>
        </authorList>
    </citation>
    <scope>NUCLEOTIDE SEQUENCE [LARGE SCALE GENOMIC DNA]</scope>
    <source>
        <strain evidence="2 3">DSM 106830</strain>
    </source>
</reference>
<sequence length="156" mass="16805">MKIVSDTPEKLVIEARHGFWLFVVLIFGLLLIKSGLTSFMAAPGVLTGLWLAAFTAVAVGALRMLSERVTLTLEPDELQIRTRRLGPARTQSLPLAQLTEARVAEGTGKKGVLELVLRDDSGAETLIRPGSAPRPPGAQEAAVAINRWLAARRDAL</sequence>
<accession>A0A858SXA5</accession>
<dbReference type="RefSeq" id="WP_169641868.1">
    <property type="nucleotide sequence ID" value="NZ_CP048788.1"/>
</dbReference>
<evidence type="ECO:0000313" key="2">
    <source>
        <dbReference type="EMBL" id="QJF52648.1"/>
    </source>
</evidence>
<dbReference type="KEGG" id="rpon:G3256_16460"/>
<name>A0A858SXA5_9RHOB</name>
<dbReference type="EMBL" id="CP048788">
    <property type="protein sequence ID" value="QJF52648.1"/>
    <property type="molecule type" value="Genomic_DNA"/>
</dbReference>
<organism evidence="2 3">
    <name type="scientific">Roseobacter ponti</name>
    <dbReference type="NCBI Taxonomy" id="1891787"/>
    <lineage>
        <taxon>Bacteria</taxon>
        <taxon>Pseudomonadati</taxon>
        <taxon>Pseudomonadota</taxon>
        <taxon>Alphaproteobacteria</taxon>
        <taxon>Rhodobacterales</taxon>
        <taxon>Roseobacteraceae</taxon>
        <taxon>Roseobacter</taxon>
    </lineage>
</organism>
<keyword evidence="1" id="KW-0472">Membrane</keyword>
<dbReference type="Proteomes" id="UP000503308">
    <property type="component" value="Chromosome"/>
</dbReference>